<dbReference type="Pfam" id="PF00149">
    <property type="entry name" value="Metallophos"/>
    <property type="match status" value="1"/>
</dbReference>
<dbReference type="InterPro" id="IPR057123">
    <property type="entry name" value="STAND_NTPase4_dom"/>
</dbReference>
<accession>A0ABV4JUC9</accession>
<gene>
    <name evidence="3" type="ORF">AB2Z07_12565</name>
</gene>
<dbReference type="Gene3D" id="3.40.50.300">
    <property type="entry name" value="P-loop containing nucleotide triphosphate hydrolases"/>
    <property type="match status" value="1"/>
</dbReference>
<feature type="domain" description="STAND NTPase 4 small alpha/beta" evidence="2">
    <location>
        <begin position="633"/>
        <end position="687"/>
    </location>
</feature>
<evidence type="ECO:0000313" key="4">
    <source>
        <dbReference type="Proteomes" id="UP001568358"/>
    </source>
</evidence>
<dbReference type="InterPro" id="IPR051158">
    <property type="entry name" value="Metallophosphoesterase_sf"/>
</dbReference>
<feature type="domain" description="Calcineurin-like phosphoesterase" evidence="1">
    <location>
        <begin position="5"/>
        <end position="236"/>
    </location>
</feature>
<evidence type="ECO:0000259" key="1">
    <source>
        <dbReference type="Pfam" id="PF00149"/>
    </source>
</evidence>
<protein>
    <submittedName>
        <fullName evidence="3">Metallophosphoesterase</fullName>
    </submittedName>
</protein>
<dbReference type="RefSeq" id="WP_371150835.1">
    <property type="nucleotide sequence ID" value="NZ_JBFSOO010000010.1"/>
</dbReference>
<dbReference type="PANTHER" id="PTHR31302">
    <property type="entry name" value="TRANSMEMBRANE PROTEIN WITH METALLOPHOSPHOESTERASE DOMAIN-RELATED"/>
    <property type="match status" value="1"/>
</dbReference>
<sequence length="1033" mass="119550">MKIGLLHLSDIHFMDQKENSVLEQVKNIANAIANVEMEISQLLILISGDIAHSGISPQYDIARVFLTDLQNALLEHQHLPVSKIYAVPGNHDCDFSHASSGERLIIKGITENPESIDHEIIQELTKKQKEFREFISSYHNEADSVDELHPCLTRITDGDITLQLFNTSWISQLKEKQGALIFPLEDLSLDSKKSRSDIVISICHHPMSWFSESCRKKFSRELQNYSDIIITGHEHNSDFYSVVHKSGSSVEYIEGAVLQDSGAHHHSGFNYIVISPSESKYEIHSFELTDGHYESPLRFQSPFIRNKIRLQNIFYFTPEFEERLNDAGALFAHPRKAVLSLTDIYVPPYLRARELYGSLVKDKTSIQLDDELSYFDSVSHGVVIGADQCGKTALLKRLALKFIKLDKVPCLVKCSEIKTRKADNYFEEIKRNFKTQYPPNLFPQYNQLNKADRVLLLDDWHKLSCVERERGHLLALLDKFFGTIIISSDDTFDLEEFKSYKDIGDILGLFKKLDLQIFGRELRDKILEKWLTIEEYQLSTEDLGHIKAEYARQLDEVFETRLVPPFPINILIIIQQLTTQSNGAGVVHGSYGELYELLIEQGFYANMGSIELLVKKNFLEHLAYFMFKEKKQFLTREEMQQFHLNYCNYQKEFFDLIVILRELCNSFILMESAQVYSFKYQYFFYYFTAKHLAIKISKDQEVGEQVSNMVQHLYLDKNSNLLLFLAYLSDNREVVIDKVIELARTLYSEFSPCDFSKDVKFLCQLNQKPLELDIQSVDGKNSRESTLKCYDQIDETVNGTASTCSYCNVQQEEEEEEETELDEAAKQCVAFRTIDILGQILRNYSARFSGEYKDKIIKECYELSLRGVSWIAQLAEKDLDEITVTVHQALSERYPNLSAKDLELRAQRTIFTLITLVLLSFVKKLSATIGYEKLGIVYNDILKEVTEKNKDQELATRIIDLSIRLDSYKEFPINETFSLIPFGRDNICVDSITKFLVHQRFNMRPCRQRIKDKVTAKLNESQRILESPRMLIR</sequence>
<proteinExistence type="predicted"/>
<dbReference type="EMBL" id="JBFSOO010000010">
    <property type="protein sequence ID" value="MEZ6854349.1"/>
    <property type="molecule type" value="Genomic_DNA"/>
</dbReference>
<comment type="caution">
    <text evidence="3">The sequence shown here is derived from an EMBL/GenBank/DDBJ whole genome shotgun (WGS) entry which is preliminary data.</text>
</comment>
<organism evidence="3 4">
    <name type="scientific">Halodesulfovibrio aestuarii</name>
    <dbReference type="NCBI Taxonomy" id="126333"/>
    <lineage>
        <taxon>Bacteria</taxon>
        <taxon>Pseudomonadati</taxon>
        <taxon>Thermodesulfobacteriota</taxon>
        <taxon>Desulfovibrionia</taxon>
        <taxon>Desulfovibrionales</taxon>
        <taxon>Desulfovibrionaceae</taxon>
        <taxon>Halodesulfovibrio</taxon>
    </lineage>
</organism>
<dbReference type="InterPro" id="IPR004843">
    <property type="entry name" value="Calcineurin-like_PHP"/>
</dbReference>
<dbReference type="SUPFAM" id="SSF56300">
    <property type="entry name" value="Metallo-dependent phosphatases"/>
    <property type="match status" value="1"/>
</dbReference>
<dbReference type="Gene3D" id="3.60.21.10">
    <property type="match status" value="1"/>
</dbReference>
<name>A0ABV4JUC9_9BACT</name>
<evidence type="ECO:0000259" key="2">
    <source>
        <dbReference type="Pfam" id="PF24406"/>
    </source>
</evidence>
<evidence type="ECO:0000313" key="3">
    <source>
        <dbReference type="EMBL" id="MEZ6854349.1"/>
    </source>
</evidence>
<dbReference type="SUPFAM" id="SSF52540">
    <property type="entry name" value="P-loop containing nucleoside triphosphate hydrolases"/>
    <property type="match status" value="1"/>
</dbReference>
<keyword evidence="4" id="KW-1185">Reference proteome</keyword>
<reference evidence="3 4" key="1">
    <citation type="submission" date="2024-07" db="EMBL/GenBank/DDBJ databases">
        <title>Active virus-host system and metabolic interactions in a Lokiarchaeon culture.</title>
        <authorList>
            <person name="Ponce Toledo R.I."/>
            <person name="Rodrigues Oliveira T."/>
            <person name="Schleper C."/>
        </authorList>
    </citation>
    <scope>NUCLEOTIDE SEQUENCE [LARGE SCALE GENOMIC DNA]</scope>
    <source>
        <strain evidence="3 4">B35</strain>
    </source>
</reference>
<dbReference type="PANTHER" id="PTHR31302:SF0">
    <property type="entry name" value="TRANSMEMBRANE PROTEIN WITH METALLOPHOSPHOESTERASE DOMAIN"/>
    <property type="match status" value="1"/>
</dbReference>
<dbReference type="InterPro" id="IPR027417">
    <property type="entry name" value="P-loop_NTPase"/>
</dbReference>
<dbReference type="Proteomes" id="UP001568358">
    <property type="component" value="Unassembled WGS sequence"/>
</dbReference>
<dbReference type="InterPro" id="IPR029052">
    <property type="entry name" value="Metallo-depent_PP-like"/>
</dbReference>
<dbReference type="Pfam" id="PF24406">
    <property type="entry name" value="nSTAND_NTPase4"/>
    <property type="match status" value="1"/>
</dbReference>